<reference evidence="1 2" key="1">
    <citation type="submission" date="2021-06" db="EMBL/GenBank/DDBJ databases">
        <authorList>
            <person name="Palmer J.M."/>
        </authorList>
    </citation>
    <scope>NUCLEOTIDE SEQUENCE [LARGE SCALE GENOMIC DNA]</scope>
    <source>
        <strain evidence="1 2">AS_MEX2019</strain>
        <tissue evidence="1">Muscle</tissue>
    </source>
</reference>
<dbReference type="Proteomes" id="UP001469553">
    <property type="component" value="Unassembled WGS sequence"/>
</dbReference>
<comment type="caution">
    <text evidence="1">The sequence shown here is derived from an EMBL/GenBank/DDBJ whole genome shotgun (WGS) entry which is preliminary data.</text>
</comment>
<protein>
    <submittedName>
        <fullName evidence="1">Uncharacterized protein</fullName>
    </submittedName>
</protein>
<name>A0ABV0Y0N7_9TELE</name>
<keyword evidence="2" id="KW-1185">Reference proteome</keyword>
<accession>A0ABV0Y0N7</accession>
<proteinExistence type="predicted"/>
<dbReference type="EMBL" id="JAHRIP010019460">
    <property type="protein sequence ID" value="MEQ2287306.1"/>
    <property type="molecule type" value="Genomic_DNA"/>
</dbReference>
<sequence>MFYTHNRMTGVWGDKDFRLCSSSLVSLAHPSSTPPPPHLHHLPPPHLHHLSPHLLWLLCSLAANPPPVSVQGEDISKSKPYKCSS</sequence>
<gene>
    <name evidence="1" type="ORF">AMECASPLE_010994</name>
</gene>
<evidence type="ECO:0000313" key="2">
    <source>
        <dbReference type="Proteomes" id="UP001469553"/>
    </source>
</evidence>
<organism evidence="1 2">
    <name type="scientific">Ameca splendens</name>
    <dbReference type="NCBI Taxonomy" id="208324"/>
    <lineage>
        <taxon>Eukaryota</taxon>
        <taxon>Metazoa</taxon>
        <taxon>Chordata</taxon>
        <taxon>Craniata</taxon>
        <taxon>Vertebrata</taxon>
        <taxon>Euteleostomi</taxon>
        <taxon>Actinopterygii</taxon>
        <taxon>Neopterygii</taxon>
        <taxon>Teleostei</taxon>
        <taxon>Neoteleostei</taxon>
        <taxon>Acanthomorphata</taxon>
        <taxon>Ovalentaria</taxon>
        <taxon>Atherinomorphae</taxon>
        <taxon>Cyprinodontiformes</taxon>
        <taxon>Goodeidae</taxon>
        <taxon>Ameca</taxon>
    </lineage>
</organism>
<evidence type="ECO:0000313" key="1">
    <source>
        <dbReference type="EMBL" id="MEQ2287306.1"/>
    </source>
</evidence>